<organism evidence="2 3">
    <name type="scientific">Tautonia plasticadhaerens</name>
    <dbReference type="NCBI Taxonomy" id="2527974"/>
    <lineage>
        <taxon>Bacteria</taxon>
        <taxon>Pseudomonadati</taxon>
        <taxon>Planctomycetota</taxon>
        <taxon>Planctomycetia</taxon>
        <taxon>Isosphaerales</taxon>
        <taxon>Isosphaeraceae</taxon>
        <taxon>Tautonia</taxon>
    </lineage>
</organism>
<name>A0A518H9A2_9BACT</name>
<feature type="compositionally biased region" description="Basic and acidic residues" evidence="1">
    <location>
        <begin position="500"/>
        <end position="510"/>
    </location>
</feature>
<evidence type="ECO:0000313" key="3">
    <source>
        <dbReference type="Proteomes" id="UP000317835"/>
    </source>
</evidence>
<dbReference type="EMBL" id="CP036426">
    <property type="protein sequence ID" value="QDV37438.1"/>
    <property type="molecule type" value="Genomic_DNA"/>
</dbReference>
<sequence>MIFPEISALREAAARLGMSPGDAERRLAEVRRWNALVIGFHQNRAHRLARHLFLLGGPSPADLIDQQLEQLRSRILLLGGPAVAATATGLLEAGRRLQDATQTAWFAESSAGARLRCRDRQNGLVPDADSETMYQELIVLSIGFLGELDANVSRAVGIFGTLEHFRALGSLLDQGLRPRIAPDSVTIDCDPLQPCAVPATQRWLGDVIALCEARLPWIGLPTVILDLEACPDRLGRGQPSRVIRTILTTVAVELLRDGVVRSEQASQPAGEGGRDAMGSLADTSQEIAVVPPPENIGGEGEAARGSPDEVISRPPIPGPATPGKAREKRRRLSQEETEQRVGPYLEAQIGRGNWPSIRQVTRATGTAQGTVHKTAAWRTYTAEKQEVQRLLPRTNPEVPTVRITREMNEALRTDAPGPATLCELDDELDHHLRRTSGREASGHLGLPLEERIEMKKQLLIRELESKYLEENPSLEPEYRSMSREVQFEYLLVYQDHKRDFDESNLEEGRRTRGHRRGRVDPEK</sequence>
<protein>
    <submittedName>
        <fullName evidence="2">Uncharacterized protein</fullName>
    </submittedName>
</protein>
<evidence type="ECO:0000256" key="1">
    <source>
        <dbReference type="SAM" id="MobiDB-lite"/>
    </source>
</evidence>
<gene>
    <name evidence="2" type="ORF">ElP_53770</name>
</gene>
<evidence type="ECO:0000313" key="2">
    <source>
        <dbReference type="EMBL" id="QDV37438.1"/>
    </source>
</evidence>
<dbReference type="KEGG" id="tpla:ElP_53770"/>
<keyword evidence="3" id="KW-1185">Reference proteome</keyword>
<feature type="region of interest" description="Disordered" evidence="1">
    <location>
        <begin position="291"/>
        <end position="340"/>
    </location>
</feature>
<reference evidence="2 3" key="1">
    <citation type="submission" date="2019-02" db="EMBL/GenBank/DDBJ databases">
        <title>Deep-cultivation of Planctomycetes and their phenomic and genomic characterization uncovers novel biology.</title>
        <authorList>
            <person name="Wiegand S."/>
            <person name="Jogler M."/>
            <person name="Boedeker C."/>
            <person name="Pinto D."/>
            <person name="Vollmers J."/>
            <person name="Rivas-Marin E."/>
            <person name="Kohn T."/>
            <person name="Peeters S.H."/>
            <person name="Heuer A."/>
            <person name="Rast P."/>
            <person name="Oberbeckmann S."/>
            <person name="Bunk B."/>
            <person name="Jeske O."/>
            <person name="Meyerdierks A."/>
            <person name="Storesund J.E."/>
            <person name="Kallscheuer N."/>
            <person name="Luecker S."/>
            <person name="Lage O.M."/>
            <person name="Pohl T."/>
            <person name="Merkel B.J."/>
            <person name="Hornburger P."/>
            <person name="Mueller R.-W."/>
            <person name="Bruemmer F."/>
            <person name="Labrenz M."/>
            <person name="Spormann A.M."/>
            <person name="Op den Camp H."/>
            <person name="Overmann J."/>
            <person name="Amann R."/>
            <person name="Jetten M.S.M."/>
            <person name="Mascher T."/>
            <person name="Medema M.H."/>
            <person name="Devos D.P."/>
            <person name="Kaster A.-K."/>
            <person name="Ovreas L."/>
            <person name="Rohde M."/>
            <person name="Galperin M.Y."/>
            <person name="Jogler C."/>
        </authorList>
    </citation>
    <scope>NUCLEOTIDE SEQUENCE [LARGE SCALE GENOMIC DNA]</scope>
    <source>
        <strain evidence="2 3">ElP</strain>
    </source>
</reference>
<proteinExistence type="predicted"/>
<feature type="region of interest" description="Disordered" evidence="1">
    <location>
        <begin position="500"/>
        <end position="523"/>
    </location>
</feature>
<dbReference type="Proteomes" id="UP000317835">
    <property type="component" value="Chromosome"/>
</dbReference>
<dbReference type="RefSeq" id="WP_145275255.1">
    <property type="nucleotide sequence ID" value="NZ_CP036426.1"/>
</dbReference>
<dbReference type="AlphaFoldDB" id="A0A518H9A2"/>
<accession>A0A518H9A2</accession>